<keyword evidence="3 6" id="KW-0547">Nucleotide-binding</keyword>
<dbReference type="SMART" id="SM00220">
    <property type="entry name" value="S_TKc"/>
    <property type="match status" value="1"/>
</dbReference>
<dbReference type="FunFam" id="1.10.510.10:FF:000013">
    <property type="entry name" value="Mitogen-activated protein kinase"/>
    <property type="match status" value="1"/>
</dbReference>
<dbReference type="InterPro" id="IPR011009">
    <property type="entry name" value="Kinase-like_dom_sf"/>
</dbReference>
<dbReference type="CDD" id="cd07834">
    <property type="entry name" value="STKc_MAPK"/>
    <property type="match status" value="1"/>
</dbReference>
<dbReference type="PROSITE" id="PS00107">
    <property type="entry name" value="PROTEIN_KINASE_ATP"/>
    <property type="match status" value="1"/>
</dbReference>
<dbReference type="InterPro" id="IPR003527">
    <property type="entry name" value="MAP_kinase_CS"/>
</dbReference>
<evidence type="ECO:0000256" key="8">
    <source>
        <dbReference type="RuleBase" id="RU361165"/>
    </source>
</evidence>
<dbReference type="EMBL" id="BEYU01000012">
    <property type="protein sequence ID" value="GBG25385.1"/>
    <property type="molecule type" value="Genomic_DNA"/>
</dbReference>
<dbReference type="PROSITE" id="PS00108">
    <property type="entry name" value="PROTEIN_KINASE_ST"/>
    <property type="match status" value="1"/>
</dbReference>
<dbReference type="InterPro" id="IPR050117">
    <property type="entry name" value="MAPK"/>
</dbReference>
<dbReference type="Gene3D" id="1.10.510.10">
    <property type="entry name" value="Transferase(Phosphotransferase) domain 1"/>
    <property type="match status" value="1"/>
</dbReference>
<dbReference type="GO" id="GO:0005524">
    <property type="term" value="F:ATP binding"/>
    <property type="evidence" value="ECO:0007669"/>
    <property type="project" value="UniProtKB-UniRule"/>
</dbReference>
<dbReference type="OrthoDB" id="192887at2759"/>
<dbReference type="PANTHER" id="PTHR24055">
    <property type="entry name" value="MITOGEN-ACTIVATED PROTEIN KINASE"/>
    <property type="match status" value="1"/>
</dbReference>
<dbReference type="Proteomes" id="UP000241890">
    <property type="component" value="Unassembled WGS sequence"/>
</dbReference>
<dbReference type="GO" id="GO:0004707">
    <property type="term" value="F:MAP kinase activity"/>
    <property type="evidence" value="ECO:0007669"/>
    <property type="project" value="UniProtKB-EC"/>
</dbReference>
<evidence type="ECO:0000313" key="12">
    <source>
        <dbReference type="Proteomes" id="UP000241890"/>
    </source>
</evidence>
<dbReference type="InterPro" id="IPR000719">
    <property type="entry name" value="Prot_kinase_dom"/>
</dbReference>
<evidence type="ECO:0000256" key="3">
    <source>
        <dbReference type="ARBA" id="ARBA00022741"/>
    </source>
</evidence>
<dbReference type="FunFam" id="3.30.200.20:FF:000046">
    <property type="entry name" value="Mitogen-activated protein kinase"/>
    <property type="match status" value="1"/>
</dbReference>
<comment type="similarity">
    <text evidence="8">Belongs to the protein kinase superfamily. Ser/Thr protein kinase family. MAP kinase subfamily.</text>
</comment>
<dbReference type="Pfam" id="PF00069">
    <property type="entry name" value="Pkinase"/>
    <property type="match status" value="1"/>
</dbReference>
<proteinExistence type="inferred from homology"/>
<evidence type="ECO:0000256" key="5">
    <source>
        <dbReference type="ARBA" id="ARBA00022840"/>
    </source>
</evidence>
<keyword evidence="2 8" id="KW-0808">Transferase</keyword>
<evidence type="ECO:0000256" key="2">
    <source>
        <dbReference type="ARBA" id="ARBA00022679"/>
    </source>
</evidence>
<dbReference type="PROSITE" id="PS50011">
    <property type="entry name" value="PROTEIN_KINASE_DOM"/>
    <property type="match status" value="1"/>
</dbReference>
<evidence type="ECO:0000259" key="10">
    <source>
        <dbReference type="PROSITE" id="PS50011"/>
    </source>
</evidence>
<keyword evidence="5 6" id="KW-0067">ATP-binding</keyword>
<reference evidence="11 12" key="1">
    <citation type="submission" date="2017-12" db="EMBL/GenBank/DDBJ databases">
        <title>Sequencing, de novo assembly and annotation of complete genome of a new Thraustochytrid species, strain FCC1311.</title>
        <authorList>
            <person name="Sedici K."/>
            <person name="Godart F."/>
            <person name="Aiese Cigliano R."/>
            <person name="Sanseverino W."/>
            <person name="Barakat M."/>
            <person name="Ortet P."/>
            <person name="Marechal E."/>
            <person name="Cagnac O."/>
            <person name="Amato A."/>
        </authorList>
    </citation>
    <scope>NUCLEOTIDE SEQUENCE [LARGE SCALE GENOMIC DNA]</scope>
</reference>
<gene>
    <name evidence="11" type="ORF">FCC1311_016032</name>
</gene>
<name>A0A2R5G4A2_9STRA</name>
<evidence type="ECO:0000256" key="4">
    <source>
        <dbReference type="ARBA" id="ARBA00022777"/>
    </source>
</evidence>
<evidence type="ECO:0000256" key="9">
    <source>
        <dbReference type="SAM" id="MobiDB-lite"/>
    </source>
</evidence>
<keyword evidence="4 8" id="KW-0418">Kinase</keyword>
<dbReference type="InParanoid" id="A0A2R5G4A2"/>
<dbReference type="InterPro" id="IPR008271">
    <property type="entry name" value="Ser/Thr_kinase_AS"/>
</dbReference>
<evidence type="ECO:0000256" key="1">
    <source>
        <dbReference type="ARBA" id="ARBA00022527"/>
    </source>
</evidence>
<evidence type="ECO:0000313" key="11">
    <source>
        <dbReference type="EMBL" id="GBG25385.1"/>
    </source>
</evidence>
<accession>A0A2R5G4A2</accession>
<protein>
    <recommendedName>
        <fullName evidence="8">Mitogen-activated protein kinase</fullName>
        <ecNumber evidence="8">2.7.11.24</ecNumber>
    </recommendedName>
</protein>
<comment type="cofactor">
    <cofactor evidence="8">
        <name>Mg(2+)</name>
        <dbReference type="ChEBI" id="CHEBI:18420"/>
    </cofactor>
</comment>
<sequence>MSQAQPESGMPQGIPINGAPSGATAPQPEGNTHSFVVTGTKFEVDRRYELIKLIGHGAYGVVVSALDRTTGEKVAIKKVPRAFDDLIDAKRILREIKLLRHFDHENIIAMRDILQPPSLDDFEDVYIISDLMETDLHRIIYSKQKLSDDHVQYFVYQMLRSLKYMHSAGVLHRDLKPSNLLLNSNCDLKVCDFGLARGVNDEKLDLTEYVVTRWYRAPEIMLSCKEYTFAIDVWSVGCILGELLGRKPMFPGEDYIHQLTLISDLLGKPSSDDLAFVTSEKARRFMEKQPEKPRVPFKNIYQRANPAAVDLLEKMLVFDPTKRITVKDALAHPYMASLANPSDEPDCPSVFEFEHESVEDFSKPMLQELIWKEMVHFHPSAQEALDLRKSQGILAIDALESKMQM</sequence>
<evidence type="ECO:0000256" key="7">
    <source>
        <dbReference type="RuleBase" id="RU000304"/>
    </source>
</evidence>
<dbReference type="Gene3D" id="3.30.200.20">
    <property type="entry name" value="Phosphorylase Kinase, domain 1"/>
    <property type="match status" value="1"/>
</dbReference>
<feature type="domain" description="Protein kinase" evidence="10">
    <location>
        <begin position="48"/>
        <end position="335"/>
    </location>
</feature>
<keyword evidence="1 7" id="KW-0723">Serine/threonine-protein kinase</keyword>
<comment type="activity regulation">
    <text evidence="8">Activated by threonine and tyrosine phosphorylation.</text>
</comment>
<comment type="caution">
    <text evidence="11">The sequence shown here is derived from an EMBL/GenBank/DDBJ whole genome shotgun (WGS) entry which is preliminary data.</text>
</comment>
<feature type="region of interest" description="Disordered" evidence="9">
    <location>
        <begin position="1"/>
        <end position="34"/>
    </location>
</feature>
<dbReference type="PROSITE" id="PS01351">
    <property type="entry name" value="MAPK"/>
    <property type="match status" value="1"/>
</dbReference>
<evidence type="ECO:0000256" key="6">
    <source>
        <dbReference type="PROSITE-ProRule" id="PRU10141"/>
    </source>
</evidence>
<keyword evidence="12" id="KW-1185">Reference proteome</keyword>
<dbReference type="SUPFAM" id="SSF56112">
    <property type="entry name" value="Protein kinase-like (PK-like)"/>
    <property type="match status" value="1"/>
</dbReference>
<dbReference type="InterPro" id="IPR017441">
    <property type="entry name" value="Protein_kinase_ATP_BS"/>
</dbReference>
<dbReference type="EC" id="2.7.11.24" evidence="8"/>
<organism evidence="11 12">
    <name type="scientific">Hondaea fermentalgiana</name>
    <dbReference type="NCBI Taxonomy" id="2315210"/>
    <lineage>
        <taxon>Eukaryota</taxon>
        <taxon>Sar</taxon>
        <taxon>Stramenopiles</taxon>
        <taxon>Bigyra</taxon>
        <taxon>Labyrinthulomycetes</taxon>
        <taxon>Thraustochytrida</taxon>
        <taxon>Thraustochytriidae</taxon>
        <taxon>Hondaea</taxon>
    </lineage>
</organism>
<dbReference type="AlphaFoldDB" id="A0A2R5G4A2"/>
<keyword evidence="8" id="KW-0460">Magnesium</keyword>
<feature type="binding site" evidence="6">
    <location>
        <position position="78"/>
    </location>
    <ligand>
        <name>ATP</name>
        <dbReference type="ChEBI" id="CHEBI:30616"/>
    </ligand>
</feature>
<comment type="catalytic activity">
    <reaction evidence="8">
        <text>L-threonyl-[protein] + ATP = O-phospho-L-threonyl-[protein] + ADP + H(+)</text>
        <dbReference type="Rhea" id="RHEA:46608"/>
        <dbReference type="Rhea" id="RHEA-COMP:11060"/>
        <dbReference type="Rhea" id="RHEA-COMP:11605"/>
        <dbReference type="ChEBI" id="CHEBI:15378"/>
        <dbReference type="ChEBI" id="CHEBI:30013"/>
        <dbReference type="ChEBI" id="CHEBI:30616"/>
        <dbReference type="ChEBI" id="CHEBI:61977"/>
        <dbReference type="ChEBI" id="CHEBI:456216"/>
        <dbReference type="EC" id="2.7.11.24"/>
    </reaction>
</comment>